<keyword evidence="1" id="KW-0472">Membrane</keyword>
<feature type="transmembrane region" description="Helical" evidence="1">
    <location>
        <begin position="90"/>
        <end position="110"/>
    </location>
</feature>
<accession>A0A0J6CYA4</accession>
<keyword evidence="1" id="KW-1133">Transmembrane helix</keyword>
<dbReference type="STRING" id="157733.AB986_14085"/>
<feature type="transmembrane region" description="Helical" evidence="1">
    <location>
        <begin position="61"/>
        <end position="83"/>
    </location>
</feature>
<feature type="transmembrane region" description="Helical" evidence="1">
    <location>
        <begin position="6"/>
        <end position="24"/>
    </location>
</feature>
<evidence type="ECO:0000313" key="3">
    <source>
        <dbReference type="Proteomes" id="UP000035996"/>
    </source>
</evidence>
<protein>
    <submittedName>
        <fullName evidence="2">Uncharacterized protein</fullName>
    </submittedName>
</protein>
<evidence type="ECO:0000256" key="1">
    <source>
        <dbReference type="SAM" id="Phobius"/>
    </source>
</evidence>
<dbReference type="OrthoDB" id="2721969at2"/>
<evidence type="ECO:0000313" key="2">
    <source>
        <dbReference type="EMBL" id="KMM37024.1"/>
    </source>
</evidence>
<gene>
    <name evidence="2" type="ORF">AB986_14085</name>
</gene>
<proteinExistence type="predicted"/>
<keyword evidence="3" id="KW-1185">Reference proteome</keyword>
<dbReference type="AlphaFoldDB" id="A0A0J6CYA4"/>
<dbReference type="RefSeq" id="WP_048311769.1">
    <property type="nucleotide sequence ID" value="NZ_CP119526.1"/>
</dbReference>
<comment type="caution">
    <text evidence="2">The sequence shown here is derived from an EMBL/GenBank/DDBJ whole genome shotgun (WGS) entry which is preliminary data.</text>
</comment>
<name>A0A0J6CYA4_9BACL</name>
<dbReference type="Proteomes" id="UP000035996">
    <property type="component" value="Unassembled WGS sequence"/>
</dbReference>
<feature type="transmembrane region" description="Helical" evidence="1">
    <location>
        <begin position="36"/>
        <end position="55"/>
    </location>
</feature>
<reference evidence="2" key="1">
    <citation type="submission" date="2015-06" db="EMBL/GenBank/DDBJ databases">
        <authorList>
            <person name="Liu B."/>
            <person name="Wang J."/>
            <person name="Zhu Y."/>
            <person name="Liu G."/>
            <person name="Chen Q."/>
            <person name="Zheng C."/>
            <person name="Che J."/>
            <person name="Ge C."/>
            <person name="Shi H."/>
            <person name="Pan Z."/>
            <person name="Liu X."/>
        </authorList>
    </citation>
    <scope>NUCLEOTIDE SEQUENCE [LARGE SCALE GENOMIC DNA]</scope>
    <source>
        <strain evidence="2">DSM 16346</strain>
    </source>
</reference>
<keyword evidence="1" id="KW-0812">Transmembrane</keyword>
<sequence>MEHYVLGSLLFTLLLGLLLFRKMFQSRKLFSDRFGMIVATTYSGVFNFSIGMHLYLLLPDYAEFISCVVVVIGGGSGVIIGSIVKFHSVLAGFFHGTVGALMGMMLGVVVYNPSLCRLPAVNEAMLNQSIIVLSSFISFLTVSTLGLLYYSFKV</sequence>
<feature type="transmembrane region" description="Helical" evidence="1">
    <location>
        <begin position="130"/>
        <end position="152"/>
    </location>
</feature>
<organism evidence="2 3">
    <name type="scientific">Guptibacillus hwajinpoensis</name>
    <dbReference type="NCBI Taxonomy" id="208199"/>
    <lineage>
        <taxon>Bacteria</taxon>
        <taxon>Bacillati</taxon>
        <taxon>Bacillota</taxon>
        <taxon>Bacilli</taxon>
        <taxon>Bacillales</taxon>
        <taxon>Guptibacillaceae</taxon>
        <taxon>Guptibacillus</taxon>
    </lineage>
</organism>
<dbReference type="EMBL" id="LELK01000004">
    <property type="protein sequence ID" value="KMM37024.1"/>
    <property type="molecule type" value="Genomic_DNA"/>
</dbReference>